<gene>
    <name evidence="3" type="ORF">Poly59_00500</name>
</gene>
<feature type="domain" description="3-keto-alpha-glucoside-1,2-lyase/3-keto-2-hydroxy-glucal hydratase" evidence="1">
    <location>
        <begin position="942"/>
        <end position="1118"/>
    </location>
</feature>
<proteinExistence type="predicted"/>
<evidence type="ECO:0000259" key="1">
    <source>
        <dbReference type="Pfam" id="PF06439"/>
    </source>
</evidence>
<evidence type="ECO:0000259" key="2">
    <source>
        <dbReference type="Pfam" id="PF13088"/>
    </source>
</evidence>
<dbReference type="EMBL" id="SJPX01000001">
    <property type="protein sequence ID" value="TWU57145.1"/>
    <property type="molecule type" value="Genomic_DNA"/>
</dbReference>
<evidence type="ECO:0000313" key="4">
    <source>
        <dbReference type="Proteomes" id="UP000317977"/>
    </source>
</evidence>
<keyword evidence="4" id="KW-1185">Reference proteome</keyword>
<evidence type="ECO:0000313" key="3">
    <source>
        <dbReference type="EMBL" id="TWU57145.1"/>
    </source>
</evidence>
<organism evidence="3 4">
    <name type="scientific">Rubripirellula reticaptiva</name>
    <dbReference type="NCBI Taxonomy" id="2528013"/>
    <lineage>
        <taxon>Bacteria</taxon>
        <taxon>Pseudomonadati</taxon>
        <taxon>Planctomycetota</taxon>
        <taxon>Planctomycetia</taxon>
        <taxon>Pirellulales</taxon>
        <taxon>Pirellulaceae</taxon>
        <taxon>Rubripirellula</taxon>
    </lineage>
</organism>
<dbReference type="AlphaFoldDB" id="A0A5C6F7E1"/>
<protein>
    <recommendedName>
        <fullName evidence="5">BNR/Asp-box repeat protein</fullName>
    </recommendedName>
</protein>
<name>A0A5C6F7E1_9BACT</name>
<dbReference type="GO" id="GO:0016787">
    <property type="term" value="F:hydrolase activity"/>
    <property type="evidence" value="ECO:0007669"/>
    <property type="project" value="InterPro"/>
</dbReference>
<dbReference type="InterPro" id="IPR011040">
    <property type="entry name" value="Sialidase"/>
</dbReference>
<comment type="caution">
    <text evidence="3">The sequence shown here is derived from an EMBL/GenBank/DDBJ whole genome shotgun (WGS) entry which is preliminary data.</text>
</comment>
<dbReference type="Proteomes" id="UP000317977">
    <property type="component" value="Unassembled WGS sequence"/>
</dbReference>
<dbReference type="SUPFAM" id="SSF50939">
    <property type="entry name" value="Sialidases"/>
    <property type="match status" value="2"/>
</dbReference>
<dbReference type="InterPro" id="IPR036278">
    <property type="entry name" value="Sialidase_sf"/>
</dbReference>
<sequence>MIWQLSKQLCIAVAMLAVIVPCNTVRSDDLKLIPEAWDASLAGDEVIKGLVKVTGPEVKGAHDAEFVCVGDRAYIVAEVNDTRAGENSAWPEIYCTLSIVNLKTLKLEDVIPFARSEQKFENETLPVGACFVPRVLQKDEQSLRCYFASEQPGKRQAQTWFRDFDLMTRKFEASIHKAKLKTSAGIVDMQPRFFHDDAAARGFKKPAKDFGLYLFDSFKDFDGQKYIALNNFPGQQNALAMVHDDLATFEVLGHYNEPQSAALSESAVNRLPDGTWMAICRNDRGNYHFTTSSEGKSWSVGRELPVVPNGANSKPTFDKFGDTYYLGWQEATKIHGANRSVFNVEISRDGKNWQRKYRFETPKSFQYPTFHEHNGAIWLTVTQGDKDASRKERIMFGKLEEVGQFESQSGHARIEWPALAAEPAVMKVGVTLFTDRGYRLTEAPDFLIGRSFLRTGIEGYELVCTKPGELFLMTLSKPHESNRGDALRKLEFEQIDTPVFQLFPGEINRVSTWHRQLKPGDRIAMRKLAFPVLGEGLEVKLVQTQVRKQETAEETAARIAAMEKVADHALVPPVLNTSPLPEYDYEMLDYGMTIGIERTPSGRLWACWVAGGDSPAAYFVLATSDDDGQTWSKPRLVLDSHSKDLPRERSILVGNLWTDPLGRLWLIFDQSMDMFDGRAGVWATLCENPDADEPAWSTPRRIWHGVTLNKPTVLSTGEWMLPISLDQRGGFGPFKGCFPELDPMRGANVFVSSDEGTTWERRGMVTFPNPDWHEHMVVERRGGSLWMLARTAKGIMESISTDGGRTWSEANEPQGIRQPNARFHVRRLLSGRLLLVKHGNRIDAHQGRVQLSAWLSNDDGKTWQGGLVLDEREGISYPDGFQSPDGTIYISYDRNRATDGEILLARFTEDDILARELKGSKSKRKILISRPLACFAKPESAFTPIFDGKTFDGWEQSGNWVIDHGAFYRKSRGGNLTYTATAVPDDFELRFDWKVSAGCNSGVYYRPGQVEYQVLDNVGSPYGENARQAAASLFFCMAPSKDATQPMGSWNTARIICQGSVIEHWLNGERVLSFDYADPKWQWYIQLLAARGGDLTGRKGQLWLQDHGQDVWFRNLRWREIPQDEVIVAEPYFEPMPVTGQALAKEEARVKAMLEAKEKAAKQ</sequence>
<feature type="domain" description="Sialidase" evidence="2">
    <location>
        <begin position="602"/>
        <end position="890"/>
    </location>
</feature>
<dbReference type="Pfam" id="PF06439">
    <property type="entry name" value="3keto-disac_hyd"/>
    <property type="match status" value="1"/>
</dbReference>
<dbReference type="Gene3D" id="2.120.10.10">
    <property type="match status" value="2"/>
</dbReference>
<dbReference type="PANTHER" id="PTHR43752">
    <property type="entry name" value="BNR/ASP-BOX REPEAT FAMILY PROTEIN"/>
    <property type="match status" value="1"/>
</dbReference>
<dbReference type="PANTHER" id="PTHR43752:SF2">
    <property type="entry name" value="BNR_ASP-BOX REPEAT FAMILY PROTEIN"/>
    <property type="match status" value="1"/>
</dbReference>
<dbReference type="Pfam" id="PF13088">
    <property type="entry name" value="BNR_2"/>
    <property type="match status" value="1"/>
</dbReference>
<dbReference type="CDD" id="cd15482">
    <property type="entry name" value="Sialidase_non-viral"/>
    <property type="match status" value="2"/>
</dbReference>
<accession>A0A5C6F7E1</accession>
<dbReference type="InterPro" id="IPR010496">
    <property type="entry name" value="AL/BT2_dom"/>
</dbReference>
<dbReference type="Gene3D" id="2.60.120.560">
    <property type="entry name" value="Exo-inulinase, domain 1"/>
    <property type="match status" value="1"/>
</dbReference>
<reference evidence="3 4" key="1">
    <citation type="submission" date="2019-02" db="EMBL/GenBank/DDBJ databases">
        <title>Deep-cultivation of Planctomycetes and their phenomic and genomic characterization uncovers novel biology.</title>
        <authorList>
            <person name="Wiegand S."/>
            <person name="Jogler M."/>
            <person name="Boedeker C."/>
            <person name="Pinto D."/>
            <person name="Vollmers J."/>
            <person name="Rivas-Marin E."/>
            <person name="Kohn T."/>
            <person name="Peeters S.H."/>
            <person name="Heuer A."/>
            <person name="Rast P."/>
            <person name="Oberbeckmann S."/>
            <person name="Bunk B."/>
            <person name="Jeske O."/>
            <person name="Meyerdierks A."/>
            <person name="Storesund J.E."/>
            <person name="Kallscheuer N."/>
            <person name="Luecker S."/>
            <person name="Lage O.M."/>
            <person name="Pohl T."/>
            <person name="Merkel B.J."/>
            <person name="Hornburger P."/>
            <person name="Mueller R.-W."/>
            <person name="Bruemmer F."/>
            <person name="Labrenz M."/>
            <person name="Spormann A.M."/>
            <person name="Op Den Camp H."/>
            <person name="Overmann J."/>
            <person name="Amann R."/>
            <person name="Jetten M.S.M."/>
            <person name="Mascher T."/>
            <person name="Medema M.H."/>
            <person name="Devos D.P."/>
            <person name="Kaster A.-K."/>
            <person name="Ovreas L."/>
            <person name="Rohde M."/>
            <person name="Galperin M.Y."/>
            <person name="Jogler C."/>
        </authorList>
    </citation>
    <scope>NUCLEOTIDE SEQUENCE [LARGE SCALE GENOMIC DNA]</scope>
    <source>
        <strain evidence="3 4">Poly59</strain>
    </source>
</reference>
<evidence type="ECO:0008006" key="5">
    <source>
        <dbReference type="Google" id="ProtNLM"/>
    </source>
</evidence>